<keyword evidence="2" id="KW-1185">Reference proteome</keyword>
<accession>A0ACD3AAB7</accession>
<reference evidence="1 2" key="1">
    <citation type="journal article" date="2019" name="Nat. Ecol. Evol.">
        <title>Megaphylogeny resolves global patterns of mushroom evolution.</title>
        <authorList>
            <person name="Varga T."/>
            <person name="Krizsan K."/>
            <person name="Foldi C."/>
            <person name="Dima B."/>
            <person name="Sanchez-Garcia M."/>
            <person name="Sanchez-Ramirez S."/>
            <person name="Szollosi G.J."/>
            <person name="Szarkandi J.G."/>
            <person name="Papp V."/>
            <person name="Albert L."/>
            <person name="Andreopoulos W."/>
            <person name="Angelini C."/>
            <person name="Antonin V."/>
            <person name="Barry K.W."/>
            <person name="Bougher N.L."/>
            <person name="Buchanan P."/>
            <person name="Buyck B."/>
            <person name="Bense V."/>
            <person name="Catcheside P."/>
            <person name="Chovatia M."/>
            <person name="Cooper J."/>
            <person name="Damon W."/>
            <person name="Desjardin D."/>
            <person name="Finy P."/>
            <person name="Geml J."/>
            <person name="Haridas S."/>
            <person name="Hughes K."/>
            <person name="Justo A."/>
            <person name="Karasinski D."/>
            <person name="Kautmanova I."/>
            <person name="Kiss B."/>
            <person name="Kocsube S."/>
            <person name="Kotiranta H."/>
            <person name="LaButti K.M."/>
            <person name="Lechner B.E."/>
            <person name="Liimatainen K."/>
            <person name="Lipzen A."/>
            <person name="Lukacs Z."/>
            <person name="Mihaltcheva S."/>
            <person name="Morgado L.N."/>
            <person name="Niskanen T."/>
            <person name="Noordeloos M.E."/>
            <person name="Ohm R.A."/>
            <person name="Ortiz-Santana B."/>
            <person name="Ovrebo C."/>
            <person name="Racz N."/>
            <person name="Riley R."/>
            <person name="Savchenko A."/>
            <person name="Shiryaev A."/>
            <person name="Soop K."/>
            <person name="Spirin V."/>
            <person name="Szebenyi C."/>
            <person name="Tomsovsky M."/>
            <person name="Tulloss R.E."/>
            <person name="Uehling J."/>
            <person name="Grigoriev I.V."/>
            <person name="Vagvolgyi C."/>
            <person name="Papp T."/>
            <person name="Martin F.M."/>
            <person name="Miettinen O."/>
            <person name="Hibbett D.S."/>
            <person name="Nagy L.G."/>
        </authorList>
    </citation>
    <scope>NUCLEOTIDE SEQUENCE [LARGE SCALE GENOMIC DNA]</scope>
    <source>
        <strain evidence="1 2">NL-1719</strain>
    </source>
</reference>
<sequence>MLSAHKVGYRRAELRHLLQYQPCRSVRLHAINFATTLELIYHISLRSLVSARSYYSCSCHLSFNAFSYPALCFRRCMGTTSVGAFLLFCSIASVIVFGHSTYPSIRSRK</sequence>
<evidence type="ECO:0000313" key="1">
    <source>
        <dbReference type="EMBL" id="TFK62616.1"/>
    </source>
</evidence>
<protein>
    <submittedName>
        <fullName evidence="1">Uncharacterized protein</fullName>
    </submittedName>
</protein>
<gene>
    <name evidence="1" type="ORF">BDN72DRAFT_382851</name>
</gene>
<dbReference type="EMBL" id="ML208570">
    <property type="protein sequence ID" value="TFK62616.1"/>
    <property type="molecule type" value="Genomic_DNA"/>
</dbReference>
<evidence type="ECO:0000313" key="2">
    <source>
        <dbReference type="Proteomes" id="UP000308600"/>
    </source>
</evidence>
<dbReference type="Proteomes" id="UP000308600">
    <property type="component" value="Unassembled WGS sequence"/>
</dbReference>
<name>A0ACD3AAB7_9AGAR</name>
<proteinExistence type="predicted"/>
<organism evidence="1 2">
    <name type="scientific">Pluteus cervinus</name>
    <dbReference type="NCBI Taxonomy" id="181527"/>
    <lineage>
        <taxon>Eukaryota</taxon>
        <taxon>Fungi</taxon>
        <taxon>Dikarya</taxon>
        <taxon>Basidiomycota</taxon>
        <taxon>Agaricomycotina</taxon>
        <taxon>Agaricomycetes</taxon>
        <taxon>Agaricomycetidae</taxon>
        <taxon>Agaricales</taxon>
        <taxon>Pluteineae</taxon>
        <taxon>Pluteaceae</taxon>
        <taxon>Pluteus</taxon>
    </lineage>
</organism>